<evidence type="ECO:0000256" key="1">
    <source>
        <dbReference type="ARBA" id="ARBA00005466"/>
    </source>
</evidence>
<dbReference type="AlphaFoldDB" id="A0A9P3C9G7"/>
<comment type="caution">
    <text evidence="5">The sequence shown here is derived from an EMBL/GenBank/DDBJ whole genome shotgun (WGS) entry which is preliminary data.</text>
</comment>
<dbReference type="PANTHER" id="PTHR13878">
    <property type="entry name" value="GULONOLACTONE OXIDASE"/>
    <property type="match status" value="1"/>
</dbReference>
<dbReference type="GO" id="GO:0071949">
    <property type="term" value="F:FAD binding"/>
    <property type="evidence" value="ECO:0007669"/>
    <property type="project" value="InterPro"/>
</dbReference>
<feature type="signal peptide" evidence="3">
    <location>
        <begin position="1"/>
        <end position="20"/>
    </location>
</feature>
<evidence type="ECO:0000256" key="3">
    <source>
        <dbReference type="SAM" id="SignalP"/>
    </source>
</evidence>
<gene>
    <name evidence="5" type="ORF">CKM354_000207600</name>
</gene>
<dbReference type="PROSITE" id="PS51387">
    <property type="entry name" value="FAD_PCMH"/>
    <property type="match status" value="1"/>
</dbReference>
<evidence type="ECO:0000313" key="6">
    <source>
        <dbReference type="Proteomes" id="UP000825890"/>
    </source>
</evidence>
<comment type="similarity">
    <text evidence="1">Belongs to the oxygen-dependent FAD-linked oxidoreductase family.</text>
</comment>
<dbReference type="InterPro" id="IPR036318">
    <property type="entry name" value="FAD-bd_PCMH-like_sf"/>
</dbReference>
<evidence type="ECO:0000313" key="5">
    <source>
        <dbReference type="EMBL" id="GIZ38666.1"/>
    </source>
</evidence>
<dbReference type="InterPro" id="IPR050432">
    <property type="entry name" value="FAD-linked_Oxidoreductases_BP"/>
</dbReference>
<dbReference type="GO" id="GO:0016491">
    <property type="term" value="F:oxidoreductase activity"/>
    <property type="evidence" value="ECO:0007669"/>
    <property type="project" value="UniProtKB-KW"/>
</dbReference>
<feature type="chain" id="PRO_5040488004" description="FAD-binding PCMH-type domain-containing protein" evidence="3">
    <location>
        <begin position="21"/>
        <end position="602"/>
    </location>
</feature>
<dbReference type="InterPro" id="IPR006094">
    <property type="entry name" value="Oxid_FAD_bind_N"/>
</dbReference>
<organism evidence="5 6">
    <name type="scientific">Cercospora kikuchii</name>
    <dbReference type="NCBI Taxonomy" id="84275"/>
    <lineage>
        <taxon>Eukaryota</taxon>
        <taxon>Fungi</taxon>
        <taxon>Dikarya</taxon>
        <taxon>Ascomycota</taxon>
        <taxon>Pezizomycotina</taxon>
        <taxon>Dothideomycetes</taxon>
        <taxon>Dothideomycetidae</taxon>
        <taxon>Mycosphaerellales</taxon>
        <taxon>Mycosphaerellaceae</taxon>
        <taxon>Cercospora</taxon>
    </lineage>
</organism>
<dbReference type="OrthoDB" id="9983560at2759"/>
<dbReference type="RefSeq" id="XP_044653153.1">
    <property type="nucleotide sequence ID" value="XM_044797218.1"/>
</dbReference>
<dbReference type="Gene3D" id="3.30.465.10">
    <property type="match status" value="1"/>
</dbReference>
<dbReference type="Pfam" id="PF08031">
    <property type="entry name" value="BBE"/>
    <property type="match status" value="1"/>
</dbReference>
<sequence length="602" mass="64030">MLSLIVRAMLFQTFVGGALAAQCKTTPMDNNWPSLDEWQTLNKSINGALLSTTPAPSSCYAGNPFGSPFDCNVTISNWTSGIFHASLPESIGSPLFANNSCIPPGADGYRESAGCHLGGLPSYIVNATTNEQVATAAAWAAERNIRIVVKGTGHDLNGRSSGAYALSIWTHHLRQLRRDTHWQVPGTNTTEDVFLVGSGLEWSDILQFALSQGRVVTTGQDGSVGPGGYIQGGGHGPLAPTYGLGAQQVLQATVVTTTGEILTTNLLQNQDLFWAIRGGGGGQYGIVTEFIIKHHPEPEAVAFGTLSIVPQGENAANASWDAVALHLSLLPDLMDAGIAGAMTLAVGETASKFNPAATDVSSGIVVTQALWAIGMTAAQMDSLINPLVAQLRSESANANLTIQYQASTMNYSSFYGSISGSNVAGGGSVMTSRLLGRKELVEVPRDELRQYIQRGVAAQNSTAGTFATVGLSGGPGVINAPVESWGALHPAWRSAYLHFYVGGASATLNEAANPQDLLEKTASWIDQNKECLWHKWAPTSGSYMNEGNPYSKNFKADFYGDHYERLLEVKKKYDPTESLYVLSGVGSDGWRYDLQDGTLCRV</sequence>
<dbReference type="Gene3D" id="3.40.462.20">
    <property type="match status" value="1"/>
</dbReference>
<dbReference type="EMBL" id="BOLY01000001">
    <property type="protein sequence ID" value="GIZ38666.1"/>
    <property type="molecule type" value="Genomic_DNA"/>
</dbReference>
<evidence type="ECO:0000259" key="4">
    <source>
        <dbReference type="PROSITE" id="PS51387"/>
    </source>
</evidence>
<proteinExistence type="inferred from homology"/>
<keyword evidence="6" id="KW-1185">Reference proteome</keyword>
<evidence type="ECO:0000256" key="2">
    <source>
        <dbReference type="ARBA" id="ARBA00023002"/>
    </source>
</evidence>
<keyword evidence="2" id="KW-0560">Oxidoreductase</keyword>
<name>A0A9P3C9G7_9PEZI</name>
<reference evidence="5 6" key="1">
    <citation type="submission" date="2021-01" db="EMBL/GenBank/DDBJ databases">
        <title>Cercospora kikuchii MAFF 305040 whole genome shotgun sequence.</title>
        <authorList>
            <person name="Kashiwa T."/>
            <person name="Suzuki T."/>
        </authorList>
    </citation>
    <scope>NUCLEOTIDE SEQUENCE [LARGE SCALE GENOMIC DNA]</scope>
    <source>
        <strain evidence="5 6">MAFF 305040</strain>
    </source>
</reference>
<dbReference type="InterPro" id="IPR016169">
    <property type="entry name" value="FAD-bd_PCMH_sub2"/>
</dbReference>
<feature type="domain" description="FAD-binding PCMH-type" evidence="4">
    <location>
        <begin position="117"/>
        <end position="297"/>
    </location>
</feature>
<dbReference type="Pfam" id="PF01565">
    <property type="entry name" value="FAD_binding_4"/>
    <property type="match status" value="1"/>
</dbReference>
<keyword evidence="3" id="KW-0732">Signal</keyword>
<accession>A0A9P3C9G7</accession>
<dbReference type="SUPFAM" id="SSF56176">
    <property type="entry name" value="FAD-binding/transporter-associated domain-like"/>
    <property type="match status" value="1"/>
</dbReference>
<dbReference type="InterPro" id="IPR012951">
    <property type="entry name" value="BBE"/>
</dbReference>
<dbReference type="Proteomes" id="UP000825890">
    <property type="component" value="Unassembled WGS sequence"/>
</dbReference>
<dbReference type="GeneID" id="68287651"/>
<dbReference type="PANTHER" id="PTHR13878:SF91">
    <property type="entry name" value="FAD BINDING DOMAIN PROTEIN (AFU_ORTHOLOGUE AFUA_6G12070)-RELATED"/>
    <property type="match status" value="1"/>
</dbReference>
<dbReference type="InterPro" id="IPR016166">
    <property type="entry name" value="FAD-bd_PCMH"/>
</dbReference>
<protein>
    <recommendedName>
        <fullName evidence="4">FAD-binding PCMH-type domain-containing protein</fullName>
    </recommendedName>
</protein>